<evidence type="ECO:0000313" key="1">
    <source>
        <dbReference type="EMBL" id="CAD2161386.1"/>
    </source>
</evidence>
<organism evidence="1 2">
    <name type="scientific">Meloidogyne enterolobii</name>
    <name type="common">Root-knot nematode worm</name>
    <name type="synonym">Meloidogyne mayaguensis</name>
    <dbReference type="NCBI Taxonomy" id="390850"/>
    <lineage>
        <taxon>Eukaryota</taxon>
        <taxon>Metazoa</taxon>
        <taxon>Ecdysozoa</taxon>
        <taxon>Nematoda</taxon>
        <taxon>Chromadorea</taxon>
        <taxon>Rhabditida</taxon>
        <taxon>Tylenchina</taxon>
        <taxon>Tylenchomorpha</taxon>
        <taxon>Tylenchoidea</taxon>
        <taxon>Meloidogynidae</taxon>
        <taxon>Meloidogyninae</taxon>
        <taxon>Meloidogyne</taxon>
    </lineage>
</organism>
<accession>A0A6V7UMJ1</accession>
<name>A0A6V7UMJ1_MELEN</name>
<evidence type="ECO:0000313" key="2">
    <source>
        <dbReference type="Proteomes" id="UP000580250"/>
    </source>
</evidence>
<reference evidence="1 2" key="1">
    <citation type="submission" date="2020-08" db="EMBL/GenBank/DDBJ databases">
        <authorList>
            <person name="Koutsovoulos G."/>
            <person name="Danchin GJ E."/>
        </authorList>
    </citation>
    <scope>NUCLEOTIDE SEQUENCE [LARGE SCALE GENOMIC DNA]</scope>
</reference>
<gene>
    <name evidence="1" type="ORF">MENT_LOCUS14810</name>
</gene>
<proteinExistence type="predicted"/>
<protein>
    <submittedName>
        <fullName evidence="1">Uncharacterized protein</fullName>
    </submittedName>
</protein>
<dbReference type="EMBL" id="CAJEWN010000085">
    <property type="protein sequence ID" value="CAD2161386.1"/>
    <property type="molecule type" value="Genomic_DNA"/>
</dbReference>
<sequence>MKINAFILIEMPLLKLKFNKKYVFSFMKAKNTAVETDIKAGRIDVINQLNKLHNYILLSMVNLHLIGNKNKVPCDEIRGEEWVNINCGFKNT</sequence>
<comment type="caution">
    <text evidence="1">The sequence shown here is derived from an EMBL/GenBank/DDBJ whole genome shotgun (WGS) entry which is preliminary data.</text>
</comment>
<dbReference type="AlphaFoldDB" id="A0A6V7UMJ1"/>
<dbReference type="Proteomes" id="UP000580250">
    <property type="component" value="Unassembled WGS sequence"/>
</dbReference>